<dbReference type="SUPFAM" id="SSF56436">
    <property type="entry name" value="C-type lectin-like"/>
    <property type="match status" value="1"/>
</dbReference>
<reference evidence="3" key="1">
    <citation type="journal article" date="2023" name="G3 (Bethesda)">
        <title>A reference genome for the long-term kleptoplast-retaining sea slug Elysia crispata morphotype clarki.</title>
        <authorList>
            <person name="Eastman K.E."/>
            <person name="Pendleton A.L."/>
            <person name="Shaikh M.A."/>
            <person name="Suttiyut T."/>
            <person name="Ogas R."/>
            <person name="Tomko P."/>
            <person name="Gavelis G."/>
            <person name="Widhalm J.R."/>
            <person name="Wisecaver J.H."/>
        </authorList>
    </citation>
    <scope>NUCLEOTIDE SEQUENCE</scope>
    <source>
        <strain evidence="3">ECLA1</strain>
    </source>
</reference>
<dbReference type="InterPro" id="IPR042635">
    <property type="entry name" value="MEGF10/SREC1/2-like"/>
</dbReference>
<keyword evidence="4" id="KW-1185">Reference proteome</keyword>
<accession>A0AAE1D198</accession>
<dbReference type="Gene3D" id="2.170.300.10">
    <property type="entry name" value="Tie2 ligand-binding domain superfamily"/>
    <property type="match status" value="2"/>
</dbReference>
<keyword evidence="2" id="KW-0812">Transmembrane</keyword>
<feature type="transmembrane region" description="Helical" evidence="2">
    <location>
        <begin position="344"/>
        <end position="364"/>
    </location>
</feature>
<feature type="transmembrane region" description="Helical" evidence="2">
    <location>
        <begin position="12"/>
        <end position="31"/>
    </location>
</feature>
<dbReference type="EMBL" id="JAWDGP010005819">
    <property type="protein sequence ID" value="KAK3751427.1"/>
    <property type="molecule type" value="Genomic_DNA"/>
</dbReference>
<organism evidence="3 4">
    <name type="scientific">Elysia crispata</name>
    <name type="common">lettuce slug</name>
    <dbReference type="NCBI Taxonomy" id="231223"/>
    <lineage>
        <taxon>Eukaryota</taxon>
        <taxon>Metazoa</taxon>
        <taxon>Spiralia</taxon>
        <taxon>Lophotrochozoa</taxon>
        <taxon>Mollusca</taxon>
        <taxon>Gastropoda</taxon>
        <taxon>Heterobranchia</taxon>
        <taxon>Euthyneura</taxon>
        <taxon>Panpulmonata</taxon>
        <taxon>Sacoglossa</taxon>
        <taxon>Placobranchoidea</taxon>
        <taxon>Plakobranchidae</taxon>
        <taxon>Elysia</taxon>
    </lineage>
</organism>
<proteinExistence type="predicted"/>
<dbReference type="AlphaFoldDB" id="A0AAE1D198"/>
<evidence type="ECO:0000313" key="4">
    <source>
        <dbReference type="Proteomes" id="UP001283361"/>
    </source>
</evidence>
<keyword evidence="1" id="KW-0245">EGF-like domain</keyword>
<dbReference type="InterPro" id="IPR016186">
    <property type="entry name" value="C-type_lectin-like/link_sf"/>
</dbReference>
<dbReference type="Gene3D" id="3.10.100.10">
    <property type="entry name" value="Mannose-Binding Protein A, subunit A"/>
    <property type="match status" value="1"/>
</dbReference>
<sequence length="400" mass="44284">MKLPQISASLYIGSVIYLFTLALEYIAVAVFTCPPGWTSYDYAATCFKTFPARKNWDEAKKVCHKEDEDLLNIWTGNWIQFYRDYTELRPDAYLIGLKRKKMCLVYNTSRLNTEHRIKCITQNKFICEIPAVCTVSTCGRNCSQVFSPFCNGPDNPCDRNNGYEGELCDSVCKENAYGSNCGGTNTPCDRISESCVFGCLDGHQGELCDPVCKENTYGPNCSQVCSPFCSGANNPCHRINGSCVFGCLDGYHGELCDSECKENTYGSNCSQGELCDSECKENTYGSNCSQVCSPFCGGANNSCNRINGSCVFGCLDGYHGELCGSEIKSATSWNWTPIYTTEAIISSIVFFMVVFLACVAMIPINRAMNEAKSSTRQKSSTECKEELVYFGHGYSDIINY</sequence>
<keyword evidence="2" id="KW-0472">Membrane</keyword>
<comment type="caution">
    <text evidence="3">The sequence shown here is derived from an EMBL/GenBank/DDBJ whole genome shotgun (WGS) entry which is preliminary data.</text>
</comment>
<protein>
    <submittedName>
        <fullName evidence="3">Uncharacterized protein</fullName>
    </submittedName>
</protein>
<dbReference type="PANTHER" id="PTHR24043">
    <property type="entry name" value="SCAVENGER RECEPTOR CLASS F"/>
    <property type="match status" value="1"/>
</dbReference>
<dbReference type="Proteomes" id="UP001283361">
    <property type="component" value="Unassembled WGS sequence"/>
</dbReference>
<gene>
    <name evidence="3" type="ORF">RRG08_051153</name>
</gene>
<evidence type="ECO:0000313" key="3">
    <source>
        <dbReference type="EMBL" id="KAK3751427.1"/>
    </source>
</evidence>
<name>A0AAE1D198_9GAST</name>
<dbReference type="PANTHER" id="PTHR24043:SF8">
    <property type="entry name" value="EGF-LIKE DOMAIN-CONTAINING PROTEIN"/>
    <property type="match status" value="1"/>
</dbReference>
<keyword evidence="2" id="KW-1133">Transmembrane helix</keyword>
<evidence type="ECO:0000256" key="1">
    <source>
        <dbReference type="ARBA" id="ARBA00022536"/>
    </source>
</evidence>
<dbReference type="InterPro" id="IPR016187">
    <property type="entry name" value="CTDL_fold"/>
</dbReference>
<evidence type="ECO:0000256" key="2">
    <source>
        <dbReference type="SAM" id="Phobius"/>
    </source>
</evidence>
<dbReference type="GO" id="GO:0005044">
    <property type="term" value="F:scavenger receptor activity"/>
    <property type="evidence" value="ECO:0007669"/>
    <property type="project" value="InterPro"/>
</dbReference>